<dbReference type="EMBL" id="JABSTQ010009249">
    <property type="protein sequence ID" value="KAG0431178.1"/>
    <property type="molecule type" value="Genomic_DNA"/>
</dbReference>
<accession>A0AC60QE95</accession>
<evidence type="ECO:0000313" key="2">
    <source>
        <dbReference type="Proteomes" id="UP000805193"/>
    </source>
</evidence>
<gene>
    <name evidence="1" type="ORF">HPB47_022022</name>
</gene>
<name>A0AC60QE95_IXOPE</name>
<sequence>MSERRLCGPVNTVTLLRLREQGQGPRRPTHTLRFDKMAEDRAAHYELEETACKLPASVRSTFLMAFSPDCTKVASTHGDHRIHVCEVSTGKLAHTLEGHPRTPWCLAFHPTSNHILASGCLAGQVRVWDLRGGSEVWTSPQGTVISSLAFHPWEPLLAIASANRVVLWHWRKGRALATCKTASEREKVRFVQFSGGRSLVTGITNLDPSSLAGLSGALHLERPPLLGPRLEAPLAGGSSQRRSILTRLMSMYQHLEGLEELSTYQQPGPSIEPEEALQQARDYARDVTTYSTHLQRLRREGRQRWREEGLLDEEEEPLPPSTNPAPRLSGGSSPHSRHFWATFYRLRSICSRLERRMQQHQRSTGATSRARADSGAERTGRPGRSGSATLSAATSTTVSSASSSAGTTSETAGSEGGGPPGRGGSGGNPSGQEVSLSLVSLLTRLQLSLQSLSSAALTTAVAREQIHQVRMRITEILERLANVSGYRARLTSLRDQIYEAERMARRGEDEGSPSQHWDLAYCLWLVEMSLQLTRQMQRILAADYRLTQLHLSASSTSSSPASPRTANAPNTTPRRGSGASGPSSPSRRLGGVFGPASLATLPESPPGGVASTSGIPASPARPRVDLECPPLRRRNPSFRDLSDSSDSSSFSESSDDESFNFIRFPRMGSGRRWLRFTEDRLREDRLRAEERLTVPEVHVSPPSSPPPRPTRPVPLERPRSPPLPLILSYGGLSRAAQLAAEHPWGGGATPTYVSMLYEGGFRPRLSVYETGPNLTHRIQCWDMTGPTLPDIGDAKACVVAPRCKIHNDASVALGGGLLCALVPCGLLGASLCVYSLSPRSLGQLLHTWNFGANAISVSLSPLARYLVVGFAATRGYFPHEREVVAQIFKLSPTDASSSSSVSGLLQHVGNMSQQGGSQPPISLNSVRWLPRPGEGLIYGTNRGSLCICRPLKPISKEGSASARNRSGPTRDATSPFVMLTDQVDRTARNTTIQVLSTASQTVLPQTQTTGTQTTLRGAGPFADPGSNPGSSSVRPSNSSRFFMC</sequence>
<dbReference type="Proteomes" id="UP000805193">
    <property type="component" value="Unassembled WGS sequence"/>
</dbReference>
<reference evidence="1 2" key="1">
    <citation type="journal article" date="2020" name="Cell">
        <title>Large-Scale Comparative Analyses of Tick Genomes Elucidate Their Genetic Diversity and Vector Capacities.</title>
        <authorList>
            <consortium name="Tick Genome and Microbiome Consortium (TIGMIC)"/>
            <person name="Jia N."/>
            <person name="Wang J."/>
            <person name="Shi W."/>
            <person name="Du L."/>
            <person name="Sun Y."/>
            <person name="Zhan W."/>
            <person name="Jiang J.F."/>
            <person name="Wang Q."/>
            <person name="Zhang B."/>
            <person name="Ji P."/>
            <person name="Bell-Sakyi L."/>
            <person name="Cui X.M."/>
            <person name="Yuan T.T."/>
            <person name="Jiang B.G."/>
            <person name="Yang W.F."/>
            <person name="Lam T.T."/>
            <person name="Chang Q.C."/>
            <person name="Ding S.J."/>
            <person name="Wang X.J."/>
            <person name="Zhu J.G."/>
            <person name="Ruan X.D."/>
            <person name="Zhao L."/>
            <person name="Wei J.T."/>
            <person name="Ye R.Z."/>
            <person name="Que T.C."/>
            <person name="Du C.H."/>
            <person name="Zhou Y.H."/>
            <person name="Cheng J.X."/>
            <person name="Dai P.F."/>
            <person name="Guo W.B."/>
            <person name="Han X.H."/>
            <person name="Huang E.J."/>
            <person name="Li L.F."/>
            <person name="Wei W."/>
            <person name="Gao Y.C."/>
            <person name="Liu J.Z."/>
            <person name="Shao H.Z."/>
            <person name="Wang X."/>
            <person name="Wang C.C."/>
            <person name="Yang T.C."/>
            <person name="Huo Q.B."/>
            <person name="Li W."/>
            <person name="Chen H.Y."/>
            <person name="Chen S.E."/>
            <person name="Zhou L.G."/>
            <person name="Ni X.B."/>
            <person name="Tian J.H."/>
            <person name="Sheng Y."/>
            <person name="Liu T."/>
            <person name="Pan Y.S."/>
            <person name="Xia L.Y."/>
            <person name="Li J."/>
            <person name="Zhao F."/>
            <person name="Cao W.C."/>
        </authorList>
    </citation>
    <scope>NUCLEOTIDE SEQUENCE [LARGE SCALE GENOMIC DNA]</scope>
    <source>
        <strain evidence="1">Iper-2018</strain>
    </source>
</reference>
<organism evidence="1 2">
    <name type="scientific">Ixodes persulcatus</name>
    <name type="common">Taiga tick</name>
    <dbReference type="NCBI Taxonomy" id="34615"/>
    <lineage>
        <taxon>Eukaryota</taxon>
        <taxon>Metazoa</taxon>
        <taxon>Ecdysozoa</taxon>
        <taxon>Arthropoda</taxon>
        <taxon>Chelicerata</taxon>
        <taxon>Arachnida</taxon>
        <taxon>Acari</taxon>
        <taxon>Parasitiformes</taxon>
        <taxon>Ixodida</taxon>
        <taxon>Ixodoidea</taxon>
        <taxon>Ixodidae</taxon>
        <taxon>Ixodinae</taxon>
        <taxon>Ixodes</taxon>
    </lineage>
</organism>
<protein>
    <submittedName>
        <fullName evidence="1">Uncharacterized protein</fullName>
    </submittedName>
</protein>
<evidence type="ECO:0000313" key="1">
    <source>
        <dbReference type="EMBL" id="KAG0431178.1"/>
    </source>
</evidence>
<keyword evidence="2" id="KW-1185">Reference proteome</keyword>
<proteinExistence type="predicted"/>
<comment type="caution">
    <text evidence="1">The sequence shown here is derived from an EMBL/GenBank/DDBJ whole genome shotgun (WGS) entry which is preliminary data.</text>
</comment>